<evidence type="ECO:0000313" key="5">
    <source>
        <dbReference type="EMBL" id="KAJ3221156.1"/>
    </source>
</evidence>
<dbReference type="CDD" id="cd05392">
    <property type="entry name" value="RasGAP_Neurofibromin_like"/>
    <property type="match status" value="1"/>
</dbReference>
<evidence type="ECO:0000256" key="2">
    <source>
        <dbReference type="ARBA" id="ARBA00022553"/>
    </source>
</evidence>
<accession>A0AAD5U377</accession>
<reference evidence="5" key="1">
    <citation type="submission" date="2020-05" db="EMBL/GenBank/DDBJ databases">
        <title>Phylogenomic resolution of chytrid fungi.</title>
        <authorList>
            <person name="Stajich J.E."/>
            <person name="Amses K."/>
            <person name="Simmons R."/>
            <person name="Seto K."/>
            <person name="Myers J."/>
            <person name="Bonds A."/>
            <person name="Quandt C.A."/>
            <person name="Barry K."/>
            <person name="Liu P."/>
            <person name="Grigoriev I."/>
            <person name="Longcore J.E."/>
            <person name="James T.Y."/>
        </authorList>
    </citation>
    <scope>NUCLEOTIDE SEQUENCE</scope>
    <source>
        <strain evidence="5">JEL0476</strain>
    </source>
</reference>
<evidence type="ECO:0000256" key="3">
    <source>
        <dbReference type="SAM" id="MobiDB-lite"/>
    </source>
</evidence>
<dbReference type="InterPro" id="IPR016024">
    <property type="entry name" value="ARM-type_fold"/>
</dbReference>
<comment type="caution">
    <text evidence="5">The sequence shown here is derived from an EMBL/GenBank/DDBJ whole genome shotgun (WGS) entry which is preliminary data.</text>
</comment>
<feature type="region of interest" description="Disordered" evidence="3">
    <location>
        <begin position="845"/>
        <end position="869"/>
    </location>
</feature>
<dbReference type="InterPro" id="IPR001936">
    <property type="entry name" value="RasGAP_dom"/>
</dbReference>
<dbReference type="PROSITE" id="PS50018">
    <property type="entry name" value="RAS_GTPASE_ACTIV_2"/>
    <property type="match status" value="1"/>
</dbReference>
<dbReference type="PROSITE" id="PS00509">
    <property type="entry name" value="RAS_GTPASE_ACTIV_1"/>
    <property type="match status" value="1"/>
</dbReference>
<dbReference type="Gene3D" id="2.30.29.30">
    <property type="entry name" value="Pleckstrin-homology domain (PH domain)/Phosphotyrosine-binding domain (PTB)"/>
    <property type="match status" value="1"/>
</dbReference>
<dbReference type="Gene3D" id="3.40.525.10">
    <property type="entry name" value="CRAL-TRIO lipid binding domain"/>
    <property type="match status" value="1"/>
</dbReference>
<evidence type="ECO:0000313" key="6">
    <source>
        <dbReference type="Proteomes" id="UP001211065"/>
    </source>
</evidence>
<dbReference type="InterPro" id="IPR008936">
    <property type="entry name" value="Rho_GTPase_activation_prot"/>
</dbReference>
<dbReference type="SMART" id="SM00323">
    <property type="entry name" value="RasGAP"/>
    <property type="match status" value="1"/>
</dbReference>
<dbReference type="PANTHER" id="PTHR10194">
    <property type="entry name" value="RAS GTPASE-ACTIVATING PROTEINS"/>
    <property type="match status" value="1"/>
</dbReference>
<dbReference type="SUPFAM" id="SSF52087">
    <property type="entry name" value="CRAL/TRIO domain"/>
    <property type="match status" value="1"/>
</dbReference>
<dbReference type="InterPro" id="IPR036865">
    <property type="entry name" value="CRAL-TRIO_dom_sf"/>
</dbReference>
<evidence type="ECO:0000259" key="4">
    <source>
        <dbReference type="PROSITE" id="PS50018"/>
    </source>
</evidence>
<feature type="region of interest" description="Disordered" evidence="3">
    <location>
        <begin position="1029"/>
        <end position="1060"/>
    </location>
</feature>
<feature type="domain" description="Ras-GAP" evidence="4">
    <location>
        <begin position="1457"/>
        <end position="1652"/>
    </location>
</feature>
<protein>
    <submittedName>
        <fullName evidence="5">Ras GTPase activating protein ira2</fullName>
    </submittedName>
</protein>
<dbReference type="Proteomes" id="UP001211065">
    <property type="component" value="Unassembled WGS sequence"/>
</dbReference>
<feature type="non-terminal residue" evidence="5">
    <location>
        <position position="2799"/>
    </location>
</feature>
<keyword evidence="2" id="KW-0597">Phosphoprotein</keyword>
<keyword evidence="1" id="KW-0343">GTPase activation</keyword>
<feature type="region of interest" description="Disordered" evidence="3">
    <location>
        <begin position="2768"/>
        <end position="2799"/>
    </location>
</feature>
<dbReference type="GO" id="GO:0005096">
    <property type="term" value="F:GTPase activator activity"/>
    <property type="evidence" value="ECO:0007669"/>
    <property type="project" value="UniProtKB-KW"/>
</dbReference>
<dbReference type="InterPro" id="IPR023152">
    <property type="entry name" value="RasGAP_CS"/>
</dbReference>
<dbReference type="SUPFAM" id="SSF48371">
    <property type="entry name" value="ARM repeat"/>
    <property type="match status" value="2"/>
</dbReference>
<gene>
    <name evidence="5" type="primary">IRA2</name>
    <name evidence="5" type="ORF">HK099_003727</name>
</gene>
<dbReference type="PANTHER" id="PTHR10194:SF142">
    <property type="entry name" value="NEUROFIBROMIN"/>
    <property type="match status" value="1"/>
</dbReference>
<dbReference type="Pfam" id="PF00616">
    <property type="entry name" value="RasGAP"/>
    <property type="match status" value="1"/>
</dbReference>
<dbReference type="InterPro" id="IPR011993">
    <property type="entry name" value="PH-like_dom_sf"/>
</dbReference>
<dbReference type="Gene3D" id="1.10.506.10">
    <property type="entry name" value="GTPase Activation - p120gap, domain 1"/>
    <property type="match status" value="2"/>
</dbReference>
<sequence>MDLKLVSLTLTRIGEKLPANSGLPCFVLENDALFVQNVTSIVNLAPYRINHVLNSLTTLLDSFSKGKQSSFSQKDVNSSSPGVFNLDDNSISIEILQSQLFVLRLMGFCLAIYWRSFRDKSNKKAERIEKSKLSFLTQPFVGSADFTADQSLSEFPDPPPLDEHLSKNVIASITKYFHTTVSTMNADFVTHSFSSFSTGNYSDYIGAIPISNICGPNSSVAANTTNLAAFYLNPCNKMDVDDPNEADNYDELYEYFPSNVEVLSQLAKSAGRVMFFLSSSNWPVVFQRIRLKLFHISQWLANDKGADSATQVSGDYGDFTEFRFIEWCNLNKLRLGMVLAELCNVTRTFPKRAMFITAIVLRRAIWNFIETYPADFAALIQSQKRMDGNPDILFEIFYSSADSHRKKILYWPLQTLLLILCPDILSSIGASHSNNIPLVLAANKNVEIAKKFFENLKKSFKISKFVDISIFCLVEICKASTFCPKNDGMALRMIIPNMETELKERLFDQNRTVNQMEKTDENILDIKVLNDALTALYRLNPFTTLRTLVPFLLEWSAPVVFKVLLVKCGYTIVSEENITKDNLTQAKLPSNANKKISFGRKNDKKSHIEDTYDRLEVIANVLKIWCCRPLLAVAKDTTIIGAEELRLLLAGISSCLSDPIRTIREKASEAILKIFEPEFVKRWDGSIKDWRFDDVSDIEISDSSLGQCMKVYWKISSQVLLSISKQLMEIKGDLLDPQALSPFFAKPLMLLVVELLKKRNEFLRSRIASFKGVGTIAAALGIVSYIPERFGASVSLEMALLIFICCSDLEISNTATYCLGLMMDEAELTGEAKSSESNLAELNTNQEFGGNDADSSKRTGSISSGTPAMSTVAENSSVYQELRKLSQGTNITISGGQKAQQKRIRKILRSVNKATAGNMGAWEEVYKRWKTLSVIHNTQMAYSGNNGNDEDLDATKRKKGFLSYGNIKSQSEFVEDKGDWQNYTGFLAALGGVCLNVPASQNPNSSLTTSPTLSTSNLSPSVPLIRKSSMSSNLTNTAPSRRQSALNNLQDASSPSTPNYLNGDYSNWKGSAVGSQLMGAFANSNEKVDTFLAEMVELSIGENVVVREAVKDLLGNELNSGLYGILFKHISNLVDRFFVTEGETFSHEKNTLFVENCISILKLILERAEELSPDHLFKVDFGGLILSFIQYVNQLGKFNQTVTALRIKVKMCQLVEVLVGKKDTVGLRQEIRLRNRLVEIFLSWNSEFSLNEVLDVKNFKLYRDLDLACIKVMIPLLSELPLQPSNVENLKGESGPSSALSSLLVLDQDFDSTPEKGILFNKYLSFFLKVLQKCKMSESHQIRNINNERTEKIADTVQYYSLLKKLSILALSNMLSANIEIGLKYSLSMGYHEDSKTRAAFMQVMTNILNLGSSEQFARLGEEGLVILERYEKLLDLIMEQDLTLALALCEAAPVTDIDGIAQMFLKVFEAKGKSFKLLKVVVESEVNHTDSPANLFRRNSMATRLLTNYAKAEGAEYLLATLKPLMEDLIDRKSDISFEMDPTRMGPNDVAENNLNNLKLISQGFLDAIIGNVSKVPFKIREVCSYISYIVAQRFPDARVAAVGGFIFLRFFCPALVAPETTGLIGSQYVVSKELRRGLILITKVIQNLANNVLFGIKESFMAGLNDVLRENIVRVHSYLREVSTIPSDHLQFRSPPVNNKIEEVEFMRLHRYLTLNLDKMERILVGGSKIESDDQKNVLPRKKLFAQLSTLLARLGSPPDLQKIESSLQSKSIASDSSTKGIISALTTGNSKSQFYTDFLTKVENRSGYMKYVGNLRNRKVFFEEGVSKERRPVLYYICRRVLPGSLDIDIFVYFFIISLKSVANKPFDLVVDCTQFSGVNGWGDDILNLMEKIFPLNFEQNLQCLYFYNVNSAFRKYSKKLAKFLKDQRKIFLNNLQEFTEFIGEVNLPKSTLSLERDATAVSPVTRLFNYRDHIPVIFKISNEIVQVVTLKPSDILGTQAILNDIWHLSEIEDASISTRSSNDNEFVVRYVEKISSYKLTSSSNTSVSTAIFSSPKRDLIIQMLKAAKLRFQSSRQQNFLADRRHLSPSDVPGLCIPANNQHFVVYISKGLAVTSQHLTLEFLIECCIGFMKSSKELKHYCLEYMAPWLPNLSNYCRSGMLLNSPTNDVQQQKLKEVIRLLIEITIKETEMYPLIQSNIWQSLGEIEEIVPLVLELFIQSAVEGGVGSSTAEVAANTVITLASVNLHHIPGKIISRLRRIISSTSQHPTASLVDHPAMGEIAVLLRFILMLSFNNNLNVTQFLPELWHIVSILIGVGSPLIRSSIHVIVVNIVHSLCTRDLSEMHLNTLKVLLTSLSEPKMCLLFGTSVGGDTSEVFLLNSDSVSKINQREIPLSSVEMVLNCLLDVISFGTSDPGDVFLEISAIWKSRWMSLIASTAFQYNPAIQPRAFMALGCLAQNDVDNDLLYQVLVALRGALTLFEDNDCGLIVSIVMSLCNIVGGLTLDSIFLKPMFWLAFSLVQIGHVPIFHASLSLLQVVIKRLDELGAFQDEGVSNLLMKIRSPFTEILGQLDSTVGIHFQTDVSFAISINLMKGLRHKTTKSVTNDVLTLLLELSGKHCGSLKVGLDRLGYIIPLLPSSDKIKNLFWFAGIHDSEADIYLMNGNNNTTWNRHKRLLECIADDVTISTLTICTMATMLEYSENESEMIFIYGFLAEAAQIIPDAFILISESILPRMSQVVTNNQNSQILDSIQSILKTVVSLTPESIPSAGSRTSVTSVNRSNSKPNDLHNQNLNQ</sequence>
<dbReference type="InterPro" id="IPR001251">
    <property type="entry name" value="CRAL-TRIO_dom"/>
</dbReference>
<dbReference type="EMBL" id="JADGJW010000248">
    <property type="protein sequence ID" value="KAJ3221156.1"/>
    <property type="molecule type" value="Genomic_DNA"/>
</dbReference>
<proteinExistence type="predicted"/>
<dbReference type="Pfam" id="PF13716">
    <property type="entry name" value="CRAL_TRIO_2"/>
    <property type="match status" value="1"/>
</dbReference>
<feature type="region of interest" description="Disordered" evidence="3">
    <location>
        <begin position="1002"/>
        <end position="1021"/>
    </location>
</feature>
<dbReference type="CDD" id="cd00170">
    <property type="entry name" value="SEC14"/>
    <property type="match status" value="1"/>
</dbReference>
<keyword evidence="6" id="KW-1185">Reference proteome</keyword>
<evidence type="ECO:0000256" key="1">
    <source>
        <dbReference type="ARBA" id="ARBA00022468"/>
    </source>
</evidence>
<dbReference type="SUPFAM" id="SSF48350">
    <property type="entry name" value="GTPase activation domain, GAP"/>
    <property type="match status" value="1"/>
</dbReference>
<feature type="compositionally biased region" description="Polar residues" evidence="3">
    <location>
        <begin position="858"/>
        <end position="869"/>
    </location>
</feature>
<dbReference type="InterPro" id="IPR039360">
    <property type="entry name" value="Ras_GTPase"/>
</dbReference>
<name>A0AAD5U377_9FUNG</name>
<organism evidence="5 6">
    <name type="scientific">Clydaea vesicula</name>
    <dbReference type="NCBI Taxonomy" id="447962"/>
    <lineage>
        <taxon>Eukaryota</taxon>
        <taxon>Fungi</taxon>
        <taxon>Fungi incertae sedis</taxon>
        <taxon>Chytridiomycota</taxon>
        <taxon>Chytridiomycota incertae sedis</taxon>
        <taxon>Chytridiomycetes</taxon>
        <taxon>Lobulomycetales</taxon>
        <taxon>Lobulomycetaceae</taxon>
        <taxon>Clydaea</taxon>
    </lineage>
</organism>